<dbReference type="GO" id="GO:0042030">
    <property type="term" value="F:ATPase inhibitor activity"/>
    <property type="evidence" value="ECO:0007669"/>
    <property type="project" value="InterPro"/>
</dbReference>
<name>A0A8H7URR3_9FUNG</name>
<dbReference type="Pfam" id="PF04568">
    <property type="entry name" value="IATP"/>
    <property type="match status" value="1"/>
</dbReference>
<accession>A0A8H7URR3</accession>
<organism evidence="6 7">
    <name type="scientific">Umbelopsis vinacea</name>
    <dbReference type="NCBI Taxonomy" id="44442"/>
    <lineage>
        <taxon>Eukaryota</taxon>
        <taxon>Fungi</taxon>
        <taxon>Fungi incertae sedis</taxon>
        <taxon>Mucoromycota</taxon>
        <taxon>Mucoromycotina</taxon>
        <taxon>Umbelopsidomycetes</taxon>
        <taxon>Umbelopsidales</taxon>
        <taxon>Umbelopsidaceae</taxon>
        <taxon>Umbelopsis</taxon>
    </lineage>
</organism>
<evidence type="ECO:0000256" key="2">
    <source>
        <dbReference type="ARBA" id="ARBA00010901"/>
    </source>
</evidence>
<protein>
    <recommendedName>
        <fullName evidence="4">ATPase inhibitor, mitochondrial</fullName>
    </recommendedName>
</protein>
<evidence type="ECO:0000313" key="6">
    <source>
        <dbReference type="EMBL" id="KAG2188514.1"/>
    </source>
</evidence>
<evidence type="ECO:0000256" key="1">
    <source>
        <dbReference type="ARBA" id="ARBA00004173"/>
    </source>
</evidence>
<evidence type="ECO:0000313" key="7">
    <source>
        <dbReference type="Proteomes" id="UP000612746"/>
    </source>
</evidence>
<comment type="similarity">
    <text evidence="2 4">Belongs to the ATPase inhibitor family.</text>
</comment>
<dbReference type="Gene3D" id="1.20.5.500">
    <property type="entry name" value="Single helix bin"/>
    <property type="match status" value="1"/>
</dbReference>
<evidence type="ECO:0000256" key="4">
    <source>
        <dbReference type="RuleBase" id="RU368087"/>
    </source>
</evidence>
<dbReference type="AlphaFoldDB" id="A0A8H7URR3"/>
<evidence type="ECO:0000256" key="3">
    <source>
        <dbReference type="ARBA" id="ARBA00023128"/>
    </source>
</evidence>
<comment type="function">
    <text evidence="4">Inhibits the enzyme activity of ATPase.</text>
</comment>
<dbReference type="GO" id="GO:0005739">
    <property type="term" value="C:mitochondrion"/>
    <property type="evidence" value="ECO:0007669"/>
    <property type="project" value="UniProtKB-SubCell"/>
</dbReference>
<dbReference type="InterPro" id="IPR007648">
    <property type="entry name" value="ATPase_inhibitor_mt"/>
</dbReference>
<feature type="coiled-coil region" evidence="5">
    <location>
        <begin position="55"/>
        <end position="82"/>
    </location>
</feature>
<dbReference type="OrthoDB" id="5532350at2759"/>
<gene>
    <name evidence="6" type="ORF">INT44_001268</name>
</gene>
<dbReference type="EMBL" id="JAEPRA010000002">
    <property type="protein sequence ID" value="KAG2188514.1"/>
    <property type="molecule type" value="Genomic_DNA"/>
</dbReference>
<comment type="subcellular location">
    <subcellularLocation>
        <location evidence="1">Mitochondrion</location>
    </subcellularLocation>
</comment>
<keyword evidence="5" id="KW-0175">Coiled coil</keyword>
<reference evidence="6" key="1">
    <citation type="submission" date="2020-12" db="EMBL/GenBank/DDBJ databases">
        <title>Metabolic potential, ecology and presence of endohyphal bacteria is reflected in genomic diversity of Mucoromycotina.</title>
        <authorList>
            <person name="Muszewska A."/>
            <person name="Okrasinska A."/>
            <person name="Steczkiewicz K."/>
            <person name="Drgas O."/>
            <person name="Orlowska M."/>
            <person name="Perlinska-Lenart U."/>
            <person name="Aleksandrzak-Piekarczyk T."/>
            <person name="Szatraj K."/>
            <person name="Zielenkiewicz U."/>
            <person name="Pilsyk S."/>
            <person name="Malc E."/>
            <person name="Mieczkowski P."/>
            <person name="Kruszewska J.S."/>
            <person name="Biernat P."/>
            <person name="Pawlowska J."/>
        </authorList>
    </citation>
    <scope>NUCLEOTIDE SEQUENCE</scope>
    <source>
        <strain evidence="6">WA0000051536</strain>
    </source>
</reference>
<comment type="caution">
    <text evidence="6">The sequence shown here is derived from an EMBL/GenBank/DDBJ whole genome shotgun (WGS) entry which is preliminary data.</text>
</comment>
<evidence type="ECO:0000256" key="5">
    <source>
        <dbReference type="SAM" id="Coils"/>
    </source>
</evidence>
<proteinExistence type="inferred from homology"/>
<keyword evidence="7" id="KW-1185">Reference proteome</keyword>
<keyword evidence="3" id="KW-0496">Mitochondrion</keyword>
<sequence length="86" mass="9660">MIRNNLLRQRATAACIKRFEHGGPTAGAVASSKGFGEKERAVENQWAKMHDAEKIKALKDALHKQSETTKKLQEEIENIRRSVSSK</sequence>
<dbReference type="Proteomes" id="UP000612746">
    <property type="component" value="Unassembled WGS sequence"/>
</dbReference>